<keyword evidence="4" id="KW-1185">Reference proteome</keyword>
<reference evidence="3 4" key="1">
    <citation type="journal article" date="2019" name="Commun. Biol.">
        <title>The bagworm genome reveals a unique fibroin gene that provides high tensile strength.</title>
        <authorList>
            <person name="Kono N."/>
            <person name="Nakamura H."/>
            <person name="Ohtoshi R."/>
            <person name="Tomita M."/>
            <person name="Numata K."/>
            <person name="Arakawa K."/>
        </authorList>
    </citation>
    <scope>NUCLEOTIDE SEQUENCE [LARGE SCALE GENOMIC DNA]</scope>
</reference>
<evidence type="ECO:0000256" key="1">
    <source>
        <dbReference type="SAM" id="MobiDB-lite"/>
    </source>
</evidence>
<feature type="region of interest" description="Disordered" evidence="1">
    <location>
        <begin position="142"/>
        <end position="161"/>
    </location>
</feature>
<gene>
    <name evidence="3" type="ORF">EVAR_83017_1</name>
</gene>
<comment type="caution">
    <text evidence="3">The sequence shown here is derived from an EMBL/GenBank/DDBJ whole genome shotgun (WGS) entry which is preliminary data.</text>
</comment>
<organism evidence="3 4">
    <name type="scientific">Eumeta variegata</name>
    <name type="common">Bagworm moth</name>
    <name type="synonym">Eumeta japonica</name>
    <dbReference type="NCBI Taxonomy" id="151549"/>
    <lineage>
        <taxon>Eukaryota</taxon>
        <taxon>Metazoa</taxon>
        <taxon>Ecdysozoa</taxon>
        <taxon>Arthropoda</taxon>
        <taxon>Hexapoda</taxon>
        <taxon>Insecta</taxon>
        <taxon>Pterygota</taxon>
        <taxon>Neoptera</taxon>
        <taxon>Endopterygota</taxon>
        <taxon>Lepidoptera</taxon>
        <taxon>Glossata</taxon>
        <taxon>Ditrysia</taxon>
        <taxon>Tineoidea</taxon>
        <taxon>Psychidae</taxon>
        <taxon>Oiketicinae</taxon>
        <taxon>Eumeta</taxon>
    </lineage>
</organism>
<feature type="domain" description="DUF5641" evidence="2">
    <location>
        <begin position="50"/>
        <end position="94"/>
    </location>
</feature>
<dbReference type="EMBL" id="BGZK01004369">
    <property type="protein sequence ID" value="GBP08570.1"/>
    <property type="molecule type" value="Genomic_DNA"/>
</dbReference>
<feature type="region of interest" description="Disordered" evidence="1">
    <location>
        <begin position="25"/>
        <end position="54"/>
    </location>
</feature>
<dbReference type="Pfam" id="PF18701">
    <property type="entry name" value="DUF5641"/>
    <property type="match status" value="1"/>
</dbReference>
<evidence type="ECO:0000313" key="4">
    <source>
        <dbReference type="Proteomes" id="UP000299102"/>
    </source>
</evidence>
<name>A0A4C1T4S6_EUMVA</name>
<accession>A0A4C1T4S6</accession>
<dbReference type="AlphaFoldDB" id="A0A4C1T4S6"/>
<dbReference type="Proteomes" id="UP000299102">
    <property type="component" value="Unassembled WGS sequence"/>
</dbReference>
<sequence length="161" mass="18044">MFPKTVASGQALAEMFWQMAARIPPHAETSQVDGEATDQSRRRGRHHRPALPRNTWPRGIVERVYPGIDGQVRVVDIRTAHGRLRRPTARLAVLPTEVESSHAPTGRRGVRGGRTSHWPRGETRTEGGRARHSSAVICERGPPQSVRLQPPTRKHSLYSEF</sequence>
<feature type="region of interest" description="Disordered" evidence="1">
    <location>
        <begin position="97"/>
        <end position="133"/>
    </location>
</feature>
<protein>
    <recommendedName>
        <fullName evidence="2">DUF5641 domain-containing protein</fullName>
    </recommendedName>
</protein>
<dbReference type="InterPro" id="IPR040676">
    <property type="entry name" value="DUF5641"/>
</dbReference>
<proteinExistence type="predicted"/>
<feature type="compositionally biased region" description="Basic residues" evidence="1">
    <location>
        <begin position="152"/>
        <end position="161"/>
    </location>
</feature>
<feature type="compositionally biased region" description="Basic and acidic residues" evidence="1">
    <location>
        <begin position="119"/>
        <end position="129"/>
    </location>
</feature>
<evidence type="ECO:0000313" key="3">
    <source>
        <dbReference type="EMBL" id="GBP08570.1"/>
    </source>
</evidence>
<evidence type="ECO:0000259" key="2">
    <source>
        <dbReference type="Pfam" id="PF18701"/>
    </source>
</evidence>
<dbReference type="OrthoDB" id="8958038at2759"/>